<feature type="transmembrane region" description="Helical" evidence="1">
    <location>
        <begin position="1241"/>
        <end position="1262"/>
    </location>
</feature>
<evidence type="ECO:0000259" key="2">
    <source>
        <dbReference type="PROSITE" id="PS50022"/>
    </source>
</evidence>
<dbReference type="GO" id="GO:0016740">
    <property type="term" value="F:transferase activity"/>
    <property type="evidence" value="ECO:0007669"/>
    <property type="project" value="InterPro"/>
</dbReference>
<feature type="transmembrane region" description="Helical" evidence="1">
    <location>
        <begin position="98"/>
        <end position="129"/>
    </location>
</feature>
<dbReference type="Gene3D" id="2.60.120.260">
    <property type="entry name" value="Galactose-binding domain-like"/>
    <property type="match status" value="1"/>
</dbReference>
<feature type="transmembrane region" description="Helical" evidence="1">
    <location>
        <begin position="29"/>
        <end position="48"/>
    </location>
</feature>
<dbReference type="InterPro" id="IPR008979">
    <property type="entry name" value="Galactose-bd-like_sf"/>
</dbReference>
<feature type="domain" description="F5/8 type C" evidence="2">
    <location>
        <begin position="716"/>
        <end position="881"/>
    </location>
</feature>
<feature type="transmembrane region" description="Helical" evidence="1">
    <location>
        <begin position="334"/>
        <end position="358"/>
    </location>
</feature>
<evidence type="ECO:0000313" key="3">
    <source>
        <dbReference type="EMBL" id="PUA79099.1"/>
    </source>
</evidence>
<organism evidence="3 4">
    <name type="scientific">Nocardioides currus</name>
    <dbReference type="NCBI Taxonomy" id="2133958"/>
    <lineage>
        <taxon>Bacteria</taxon>
        <taxon>Bacillati</taxon>
        <taxon>Actinomycetota</taxon>
        <taxon>Actinomycetes</taxon>
        <taxon>Propionibacteriales</taxon>
        <taxon>Nocardioidaceae</taxon>
        <taxon>Nocardioides</taxon>
    </lineage>
</organism>
<sequence>MVSRLAAHPVPAGGDDVEPRDRAAASLRFRLRVVAGCAVLVAVAFAQAPGFLTFDTKFDLVVDPWHYLNRAVHMWDSNGAIGQLQNQAYGYLWPLGPFFGVGLLAGIPAWAVQRLFMALLLCVAFAGAAKVARALGVRSDLACLVAGFAYALSPRLLTTVGTISIESWPSALAPWVLLPLILGATQGSPRKAAALSALAVGMVGGVNATASFGVIPVAAIWLLTREPGPRRRAMMTWWPLLTAMATLWWLIPLFFLGIYSPPFLDFIEAATLTTTPTGLFDSLRGVSHWVPYIDARWQAGRDLITVPSLVLNSGAVLMVGLVGLMHRRNPHRTFLILSLLLGLFLVGMGHTGSLQGWFAEPLRTALDGPLAAARNVHKFDPIIRLPMVLGIALLLDGLRAKDYWVMTRRGVLRPLSYISISALTIIAVVGAALPAVQGRMAPQGVISEVPGYWEEAGAWLDAQGHEGVALMSPGVGVAQFVWGNTNDEPLEFLVKKGRFGVRSNIPFVPPGNIRFLDAVETRLTQGYASRGLAPYLARAGVQFLVVRNDVIKAPDIPDTVLLHQALDHSPGIKRLTGFGPDLGSAPFIGVGEDRNVINGGWQTNYQAIEIYEVEAGGPGAVAADQLPIVAGGPESLLSLSDAGLLDEQPTVLATDADTDAEPTGPVILTDGYRDRERFYGQLHDGYSGSTLPEDERRSSNAVKDLYLNKGDERWRTTARTIGAESVTSSSSMADADASGGVRPAESAFAAIDGDLGTSWVSSAGASERPSWQLDLEEPRSIGSIELEGGNRAPRLQTLRVVTENGVTEEFGLGAGETRTIALPAGETSWVRVETAGQSAAVQAAIAEIRVPGIEPRKSLVLPTLPETWGDPEAILLEAALDARTGCVDVELSVRCQEGRDVAGEEDHGFDRQLTLGEDHAYDPRIWVRAGSGTAVEDALLSDFPVAVTSSSQGVPDAQASGLAAVDGNNGTTWIASRGDARPTLSVRWVGRTDVRGIRVSVSNDAPARAPRKVLLTYRGGSQEVSLDEDGRARIKPVRTDFLDVEILQTDLTASIGFDQSITGLGTGISDLRIAGAPFTSLVLSQQEKTLPCGSGPDVTVNGLLRQTRVTVSPAQIYSGEEVSATLCDSPTVDLVAGDNQVRVQNNDVFTTTRMTLTDPGFDAGISTPVRWKSWDADSRTAQPPSGASVLAFRENGNSGWQGEQDGRDLTPVRIDGWEQGWLLDDAGAGAVVTETYAPETIYRGGLVVGAASLLGLVLLVLFWWRRPPSGSAPALGTRELPVWFWSGVTTVALGLVAGWAGVAAAVLGSAVAWSWPWLEDALDWMAGFLVLGAGAYYAFHGWGSSGGWGGNRLLPQLLVLLALGLAVGSARRPTFRRRIAGSSTSR</sequence>
<evidence type="ECO:0000256" key="1">
    <source>
        <dbReference type="SAM" id="Phobius"/>
    </source>
</evidence>
<gene>
    <name evidence="3" type="ORF">C7S10_20350</name>
</gene>
<dbReference type="PROSITE" id="PS50022">
    <property type="entry name" value="FA58C_3"/>
    <property type="match status" value="1"/>
</dbReference>
<comment type="caution">
    <text evidence="3">The sequence shown here is derived from an EMBL/GenBank/DDBJ whole genome shotgun (WGS) entry which is preliminary data.</text>
</comment>
<keyword evidence="1" id="KW-0472">Membrane</keyword>
<dbReference type="Pfam" id="PF00754">
    <property type="entry name" value="F5_F8_type_C"/>
    <property type="match status" value="1"/>
</dbReference>
<feature type="transmembrane region" description="Helical" evidence="1">
    <location>
        <begin position="235"/>
        <end position="259"/>
    </location>
</feature>
<dbReference type="Pfam" id="PF24607">
    <property type="entry name" value="CBM_AftD"/>
    <property type="match status" value="1"/>
</dbReference>
<feature type="transmembrane region" description="Helical" evidence="1">
    <location>
        <begin position="378"/>
        <end position="395"/>
    </location>
</feature>
<feature type="transmembrane region" description="Helical" evidence="1">
    <location>
        <begin position="1282"/>
        <end position="1315"/>
    </location>
</feature>
<name>A0A2R7YTD0_9ACTN</name>
<keyword evidence="1" id="KW-0812">Transmembrane</keyword>
<evidence type="ECO:0000313" key="4">
    <source>
        <dbReference type="Proteomes" id="UP000244867"/>
    </source>
</evidence>
<dbReference type="EMBL" id="PYXZ01000012">
    <property type="protein sequence ID" value="PUA79099.1"/>
    <property type="molecule type" value="Genomic_DNA"/>
</dbReference>
<proteinExistence type="predicted"/>
<dbReference type="OrthoDB" id="5242711at2"/>
<feature type="transmembrane region" description="Helical" evidence="1">
    <location>
        <begin position="1353"/>
        <end position="1370"/>
    </location>
</feature>
<protein>
    <recommendedName>
        <fullName evidence="2">F5/8 type C domain-containing protein</fullName>
    </recommendedName>
</protein>
<accession>A0A2R7YTD0</accession>
<dbReference type="InterPro" id="IPR000421">
    <property type="entry name" value="FA58C"/>
</dbReference>
<keyword evidence="1" id="KW-1133">Transmembrane helix</keyword>
<dbReference type="Pfam" id="PF11847">
    <property type="entry name" value="GT-C_AftD"/>
    <property type="match status" value="1"/>
</dbReference>
<dbReference type="Proteomes" id="UP000244867">
    <property type="component" value="Unassembled WGS sequence"/>
</dbReference>
<keyword evidence="4" id="KW-1185">Reference proteome</keyword>
<dbReference type="InterPro" id="IPR021798">
    <property type="entry name" value="AftD_N"/>
</dbReference>
<feature type="transmembrane region" description="Helical" evidence="1">
    <location>
        <begin position="415"/>
        <end position="436"/>
    </location>
</feature>
<feature type="transmembrane region" description="Helical" evidence="1">
    <location>
        <begin position="197"/>
        <end position="223"/>
    </location>
</feature>
<reference evidence="3 4" key="1">
    <citation type="submission" date="2018-03" db="EMBL/GenBank/DDBJ databases">
        <authorList>
            <person name="Keele B.F."/>
        </authorList>
    </citation>
    <scope>NUCLEOTIDE SEQUENCE [LARGE SCALE GENOMIC DNA]</scope>
    <source>
        <strain evidence="3 4">IB-3</strain>
    </source>
</reference>
<feature type="transmembrane region" description="Helical" evidence="1">
    <location>
        <begin position="304"/>
        <end position="322"/>
    </location>
</feature>
<dbReference type="SUPFAM" id="SSF49785">
    <property type="entry name" value="Galactose-binding domain-like"/>
    <property type="match status" value="1"/>
</dbReference>
<dbReference type="InterPro" id="IPR056997">
    <property type="entry name" value="CBM_AftD"/>
</dbReference>